<keyword evidence="1" id="KW-0812">Transmembrane</keyword>
<dbReference type="AlphaFoldDB" id="A0A838XFM2"/>
<keyword evidence="1" id="KW-1133">Transmembrane helix</keyword>
<accession>A0A838XFM2</accession>
<dbReference type="RefSeq" id="WP_181753686.1">
    <property type="nucleotide sequence ID" value="NZ_JACEOG010000001.1"/>
</dbReference>
<evidence type="ECO:0000313" key="3">
    <source>
        <dbReference type="Proteomes" id="UP000550354"/>
    </source>
</evidence>
<keyword evidence="1" id="KW-0472">Membrane</keyword>
<organism evidence="2 3">
    <name type="scientific">Aeromicrobium phoceense</name>
    <dbReference type="NCBI Taxonomy" id="2754045"/>
    <lineage>
        <taxon>Bacteria</taxon>
        <taxon>Bacillati</taxon>
        <taxon>Actinomycetota</taxon>
        <taxon>Actinomycetes</taxon>
        <taxon>Propionibacteriales</taxon>
        <taxon>Nocardioidaceae</taxon>
        <taxon>Aeromicrobium</taxon>
    </lineage>
</organism>
<evidence type="ECO:0000256" key="1">
    <source>
        <dbReference type="SAM" id="Phobius"/>
    </source>
</evidence>
<reference evidence="2 3" key="1">
    <citation type="submission" date="2020-07" db="EMBL/GenBank/DDBJ databases">
        <title>Draft genome and description of Aeromicrobium phoceense strain Marseille-Q0843 isolated from healthy skin swab.</title>
        <authorList>
            <person name="Boxberger M."/>
            <person name="La Scola B."/>
        </authorList>
    </citation>
    <scope>NUCLEOTIDE SEQUENCE [LARGE SCALE GENOMIC DNA]</scope>
    <source>
        <strain evidence="2 3">Marseille-Q0843</strain>
    </source>
</reference>
<dbReference type="Proteomes" id="UP000550354">
    <property type="component" value="Unassembled WGS sequence"/>
</dbReference>
<dbReference type="EMBL" id="JACEOG010000001">
    <property type="protein sequence ID" value="MBA4607568.1"/>
    <property type="molecule type" value="Genomic_DNA"/>
</dbReference>
<feature type="transmembrane region" description="Helical" evidence="1">
    <location>
        <begin position="6"/>
        <end position="28"/>
    </location>
</feature>
<sequence length="59" mass="6225">MPVMDLESTITLVGFAAFAVALLGYLAAMKRDLRAEIASLGTGLSERFDIGARRRPGAG</sequence>
<evidence type="ECO:0000313" key="2">
    <source>
        <dbReference type="EMBL" id="MBA4607568.1"/>
    </source>
</evidence>
<proteinExistence type="predicted"/>
<keyword evidence="3" id="KW-1185">Reference proteome</keyword>
<name>A0A838XFM2_9ACTN</name>
<gene>
    <name evidence="2" type="ORF">H1W00_03685</name>
</gene>
<comment type="caution">
    <text evidence="2">The sequence shown here is derived from an EMBL/GenBank/DDBJ whole genome shotgun (WGS) entry which is preliminary data.</text>
</comment>
<protein>
    <submittedName>
        <fullName evidence="2">Uncharacterized protein</fullName>
    </submittedName>
</protein>